<feature type="modified residue" description="4-aspartylphosphate" evidence="2">
    <location>
        <position position="69"/>
    </location>
</feature>
<dbReference type="Pfam" id="PF00072">
    <property type="entry name" value="Response_reg"/>
    <property type="match status" value="1"/>
</dbReference>
<evidence type="ECO:0000256" key="2">
    <source>
        <dbReference type="PROSITE-ProRule" id="PRU00169"/>
    </source>
</evidence>
<dbReference type="RefSeq" id="WP_073307166.1">
    <property type="nucleotide sequence ID" value="NZ_FQWV01000002.1"/>
</dbReference>
<dbReference type="PROSITE" id="PS50109">
    <property type="entry name" value="HIS_KIN"/>
    <property type="match status" value="1"/>
</dbReference>
<dbReference type="PROSITE" id="PS50110">
    <property type="entry name" value="RESPONSE_REGULATORY"/>
    <property type="match status" value="1"/>
</dbReference>
<keyword evidence="5" id="KW-0418">Kinase</keyword>
<gene>
    <name evidence="5" type="ORF">SAMN05443636_0850</name>
</gene>
<dbReference type="InterPro" id="IPR036890">
    <property type="entry name" value="HATPase_C_sf"/>
</dbReference>
<keyword evidence="6" id="KW-1185">Reference proteome</keyword>
<name>A0A1M5M163_9EURY</name>
<dbReference type="Pfam" id="PF02518">
    <property type="entry name" value="HATPase_c"/>
    <property type="match status" value="1"/>
</dbReference>
<dbReference type="InterPro" id="IPR003661">
    <property type="entry name" value="HisK_dim/P_dom"/>
</dbReference>
<dbReference type="InterPro" id="IPR011006">
    <property type="entry name" value="CheY-like_superfamily"/>
</dbReference>
<evidence type="ECO:0000256" key="1">
    <source>
        <dbReference type="ARBA" id="ARBA00022553"/>
    </source>
</evidence>
<evidence type="ECO:0000313" key="6">
    <source>
        <dbReference type="Proteomes" id="UP000184357"/>
    </source>
</evidence>
<organism evidence="5 6">
    <name type="scientific">Halobaculum gomorrense</name>
    <dbReference type="NCBI Taxonomy" id="43928"/>
    <lineage>
        <taxon>Archaea</taxon>
        <taxon>Methanobacteriati</taxon>
        <taxon>Methanobacteriota</taxon>
        <taxon>Stenosarchaea group</taxon>
        <taxon>Halobacteria</taxon>
        <taxon>Halobacteriales</taxon>
        <taxon>Haloferacaceae</taxon>
        <taxon>Halobaculum</taxon>
    </lineage>
</organism>
<reference evidence="5 6" key="1">
    <citation type="submission" date="2016-11" db="EMBL/GenBank/DDBJ databases">
        <authorList>
            <person name="Jaros S."/>
            <person name="Januszkiewicz K."/>
            <person name="Wedrychowicz H."/>
        </authorList>
    </citation>
    <scope>NUCLEOTIDE SEQUENCE [LARGE SCALE GENOMIC DNA]</scope>
    <source>
        <strain evidence="5 6">DSM 9297</strain>
    </source>
</reference>
<dbReference type="PANTHER" id="PTHR43065">
    <property type="entry name" value="SENSOR HISTIDINE KINASE"/>
    <property type="match status" value="1"/>
</dbReference>
<dbReference type="InterPro" id="IPR004358">
    <property type="entry name" value="Sig_transdc_His_kin-like_C"/>
</dbReference>
<dbReference type="EMBL" id="FQWV01000002">
    <property type="protein sequence ID" value="SHG71011.1"/>
    <property type="molecule type" value="Genomic_DNA"/>
</dbReference>
<dbReference type="AlphaFoldDB" id="A0A1M5M163"/>
<dbReference type="InterPro" id="IPR001789">
    <property type="entry name" value="Sig_transdc_resp-reg_receiver"/>
</dbReference>
<dbReference type="InterPro" id="IPR005467">
    <property type="entry name" value="His_kinase_dom"/>
</dbReference>
<feature type="domain" description="Response regulatory" evidence="4">
    <location>
        <begin position="7"/>
        <end position="134"/>
    </location>
</feature>
<dbReference type="SMART" id="SM00448">
    <property type="entry name" value="REC"/>
    <property type="match status" value="1"/>
</dbReference>
<dbReference type="SUPFAM" id="SSF55874">
    <property type="entry name" value="ATPase domain of HSP90 chaperone/DNA topoisomerase II/histidine kinase"/>
    <property type="match status" value="1"/>
</dbReference>
<dbReference type="InterPro" id="IPR003594">
    <property type="entry name" value="HATPase_dom"/>
</dbReference>
<accession>A0A1M5M163</accession>
<protein>
    <submittedName>
        <fullName evidence="5">Signal transduction histidine kinase</fullName>
    </submittedName>
</protein>
<proteinExistence type="predicted"/>
<dbReference type="SMART" id="SM00387">
    <property type="entry name" value="HATPase_c"/>
    <property type="match status" value="1"/>
</dbReference>
<dbReference type="CDD" id="cd00075">
    <property type="entry name" value="HATPase"/>
    <property type="match status" value="1"/>
</dbReference>
<dbReference type="CDD" id="cd00082">
    <property type="entry name" value="HisKA"/>
    <property type="match status" value="1"/>
</dbReference>
<evidence type="ECO:0000313" key="5">
    <source>
        <dbReference type="EMBL" id="SHG71011.1"/>
    </source>
</evidence>
<keyword evidence="5" id="KW-0808">Transferase</keyword>
<dbReference type="STRING" id="43928.SAMN05443636_0850"/>
<evidence type="ECO:0000259" key="3">
    <source>
        <dbReference type="PROSITE" id="PS50109"/>
    </source>
</evidence>
<dbReference type="OrthoDB" id="3369at2157"/>
<dbReference type="Gene3D" id="3.30.565.10">
    <property type="entry name" value="Histidine kinase-like ATPase, C-terminal domain"/>
    <property type="match status" value="1"/>
</dbReference>
<dbReference type="Proteomes" id="UP000184357">
    <property type="component" value="Unassembled WGS sequence"/>
</dbReference>
<evidence type="ECO:0000259" key="4">
    <source>
        <dbReference type="PROSITE" id="PS50110"/>
    </source>
</evidence>
<dbReference type="GO" id="GO:0000155">
    <property type="term" value="F:phosphorelay sensor kinase activity"/>
    <property type="evidence" value="ECO:0007669"/>
    <property type="project" value="InterPro"/>
</dbReference>
<keyword evidence="1 2" id="KW-0597">Phosphoprotein</keyword>
<feature type="domain" description="Histidine kinase" evidence="3">
    <location>
        <begin position="157"/>
        <end position="379"/>
    </location>
</feature>
<dbReference type="SUPFAM" id="SSF52172">
    <property type="entry name" value="CheY-like"/>
    <property type="match status" value="1"/>
</dbReference>
<sequence>MTPSTRRVLLVEDNDSDAQLYAAMLQELQADTVDNPTATPTDVERVTALEPGLAELADREQTYDAVLLDLNLPDSTGLETVDRVVDADSDVAIVVLTSVGDQRLGTEAVDKGAQDFLIKDHVTPRVLAKTVTYAQTRKAQTKQIERQRNELSVLNWLIRHEIRNDASIILGWASALEADSPSEQRSLDRIEDASNHIVTLTESVGELISTLEDERTELDAVRLGAVLDAEVTRFRENYESASVSLTGGVPDVSVKANQFLGTVVRNVLLNAVDHNDTDTPSIEIDIHLPAAGDTDAETTTAEGGAEQEYVWVDIADNGPGIPAETKASVTEKAYSGDADGTGIGLYLVNKFMQQYEGEIRIEDNSPRGTVVKLGFIPAA</sequence>
<dbReference type="Gene3D" id="3.40.50.2300">
    <property type="match status" value="1"/>
</dbReference>
<dbReference type="PRINTS" id="PR00344">
    <property type="entry name" value="BCTRLSENSOR"/>
</dbReference>